<name>A0AAV0W205_9HEMI</name>
<dbReference type="EMBL" id="CARXXK010000001">
    <property type="protein sequence ID" value="CAI6349809.1"/>
    <property type="molecule type" value="Genomic_DNA"/>
</dbReference>
<protein>
    <submittedName>
        <fullName evidence="1">Uncharacterized protein</fullName>
    </submittedName>
</protein>
<dbReference type="AlphaFoldDB" id="A0AAV0W205"/>
<organism evidence="1 2">
    <name type="scientific">Macrosiphum euphorbiae</name>
    <name type="common">potato aphid</name>
    <dbReference type="NCBI Taxonomy" id="13131"/>
    <lineage>
        <taxon>Eukaryota</taxon>
        <taxon>Metazoa</taxon>
        <taxon>Ecdysozoa</taxon>
        <taxon>Arthropoda</taxon>
        <taxon>Hexapoda</taxon>
        <taxon>Insecta</taxon>
        <taxon>Pterygota</taxon>
        <taxon>Neoptera</taxon>
        <taxon>Paraneoptera</taxon>
        <taxon>Hemiptera</taxon>
        <taxon>Sternorrhyncha</taxon>
        <taxon>Aphidomorpha</taxon>
        <taxon>Aphidoidea</taxon>
        <taxon>Aphididae</taxon>
        <taxon>Macrosiphini</taxon>
        <taxon>Macrosiphum</taxon>
    </lineage>
</organism>
<comment type="caution">
    <text evidence="1">The sequence shown here is derived from an EMBL/GenBank/DDBJ whole genome shotgun (WGS) entry which is preliminary data.</text>
</comment>
<reference evidence="1 2" key="1">
    <citation type="submission" date="2023-01" db="EMBL/GenBank/DDBJ databases">
        <authorList>
            <person name="Whitehead M."/>
        </authorList>
    </citation>
    <scope>NUCLEOTIDE SEQUENCE [LARGE SCALE GENOMIC DNA]</scope>
</reference>
<evidence type="ECO:0000313" key="1">
    <source>
        <dbReference type="EMBL" id="CAI6349809.1"/>
    </source>
</evidence>
<sequence>MGERLKEQMFFAEQECDGSVTVGTNHDPIKLLRRSGALGRATGGVFVVFLFHDDGAVVVIVGGRGRPPDANIATAAAADNDSDFR</sequence>
<dbReference type="Proteomes" id="UP001160148">
    <property type="component" value="Unassembled WGS sequence"/>
</dbReference>
<proteinExistence type="predicted"/>
<accession>A0AAV0W205</accession>
<keyword evidence="2" id="KW-1185">Reference proteome</keyword>
<evidence type="ECO:0000313" key="2">
    <source>
        <dbReference type="Proteomes" id="UP001160148"/>
    </source>
</evidence>
<gene>
    <name evidence="1" type="ORF">MEUPH1_LOCUS6331</name>
</gene>